<feature type="compositionally biased region" description="Low complexity" evidence="1">
    <location>
        <begin position="52"/>
        <end position="62"/>
    </location>
</feature>
<evidence type="ECO:0000313" key="3">
    <source>
        <dbReference type="Proteomes" id="UP001213623"/>
    </source>
</evidence>
<proteinExistence type="predicted"/>
<keyword evidence="3" id="KW-1185">Reference proteome</keyword>
<dbReference type="InterPro" id="IPR014848">
    <property type="entry name" value="Rgp1"/>
</dbReference>
<protein>
    <submittedName>
        <fullName evidence="2">Golgi membrane exchange factor (Ric1p-Rgp1p) subunit</fullName>
    </submittedName>
</protein>
<dbReference type="PANTHER" id="PTHR12507">
    <property type="entry name" value="REDUCED GROWTH PHENOTYPE 1 RGP1, YEAST -RELATED"/>
    <property type="match status" value="1"/>
</dbReference>
<dbReference type="Proteomes" id="UP001213623">
    <property type="component" value="Chromosome 4"/>
</dbReference>
<feature type="region of interest" description="Disordered" evidence="1">
    <location>
        <begin position="237"/>
        <end position="259"/>
    </location>
</feature>
<name>A0AAF0ESR1_9BASI</name>
<sequence>MAAAKEPTYVSPVVVSVTPKQPSFFAGELFECTITFTNTNAPRRPIMEPWRARSSSTRRATSLSGLPANEAPERPVRLGLVGSEGSARAPGEPTARRATYSSRPGAKHSMHPLPAQHPHARQKSVVAYQVEDLSQAFGLAQVSQPILGDVSPQLDAFATQNEAMGEALRASITTWAGDSLTDHASQSPLFPRRDALPLGHEKLLWAFAQVGGTMELEHAIVRSTDFDQLRLRLARGEMSSTPASPASAQGTPRTLGGGELSYDAEYEAGSIDFEAGIRATNLRASHVPAVATMAALLFRPAEALRSPHTPRHWQSGSTLSDIQTRTLLSRTLPTYSTPPSLLGVDVKLAPGESRSYTLALPLPADLPPSFHGQAVHFDYYLTIGTNRVDARVSGMQQSRLLHIPIRIYNHVTPGVGVDACFDMLHPLVLPHSEATVKQMGHKGAPADAEREALGAWAQQLLCGGPAGERTDEVPPPTCMDAVQELAQRAGKVTYDIAKDGEVAAVLTVARAKYRLGDDVHVILRMNEVHAKVRVVRVCKKRLTQVAASLESHEEVDASLALLPPGRTQKTTRQVYATHHENTLDTRQTSMLLTIPSGATPEFRTSGIRHRWSLRVSLLTQTADDGTEKIEPPPHLVQHPDAYSAYQTVRGGEPALCGRQGRVTTRLEIVECSVPVTVLPRRSQRKTVPIDLYA</sequence>
<gene>
    <name evidence="2" type="primary">RGP1</name>
    <name evidence="2" type="ORF">MNAN1_002648</name>
</gene>
<feature type="compositionally biased region" description="Polar residues" evidence="1">
    <location>
        <begin position="238"/>
        <end position="252"/>
    </location>
</feature>
<evidence type="ECO:0000313" key="2">
    <source>
        <dbReference type="EMBL" id="WFD27647.1"/>
    </source>
</evidence>
<reference evidence="2" key="1">
    <citation type="submission" date="2023-03" db="EMBL/GenBank/DDBJ databases">
        <title>Mating type loci evolution in Malassezia.</title>
        <authorList>
            <person name="Coelho M.A."/>
        </authorList>
    </citation>
    <scope>NUCLEOTIDE SEQUENCE</scope>
    <source>
        <strain evidence="2">CBS 9557</strain>
    </source>
</reference>
<organism evidence="2 3">
    <name type="scientific">Malassezia nana</name>
    <dbReference type="NCBI Taxonomy" id="180528"/>
    <lineage>
        <taxon>Eukaryota</taxon>
        <taxon>Fungi</taxon>
        <taxon>Dikarya</taxon>
        <taxon>Basidiomycota</taxon>
        <taxon>Ustilaginomycotina</taxon>
        <taxon>Malasseziomycetes</taxon>
        <taxon>Malasseziales</taxon>
        <taxon>Malasseziaceae</taxon>
        <taxon>Malassezia</taxon>
    </lineage>
</organism>
<accession>A0AAF0ESR1</accession>
<dbReference type="Pfam" id="PF08737">
    <property type="entry name" value="Rgp1"/>
    <property type="match status" value="2"/>
</dbReference>
<feature type="region of interest" description="Disordered" evidence="1">
    <location>
        <begin position="50"/>
        <end position="116"/>
    </location>
</feature>
<dbReference type="EMBL" id="CP119895">
    <property type="protein sequence ID" value="WFD27647.1"/>
    <property type="molecule type" value="Genomic_DNA"/>
</dbReference>
<evidence type="ECO:0000256" key="1">
    <source>
        <dbReference type="SAM" id="MobiDB-lite"/>
    </source>
</evidence>
<dbReference type="AlphaFoldDB" id="A0AAF0ESR1"/>